<keyword evidence="12 15" id="KW-1133">Transmembrane helix</keyword>
<dbReference type="Pfam" id="PF00512">
    <property type="entry name" value="HisKA"/>
    <property type="match status" value="1"/>
</dbReference>
<dbReference type="Gene3D" id="3.30.450.300">
    <property type="entry name" value="Sensor histidine kinase RisS, periplasmic domain"/>
    <property type="match status" value="1"/>
</dbReference>
<dbReference type="SUPFAM" id="SSF55874">
    <property type="entry name" value="ATPase domain of HSP90 chaperone/DNA topoisomerase II/histidine kinase"/>
    <property type="match status" value="1"/>
</dbReference>
<evidence type="ECO:0000256" key="8">
    <source>
        <dbReference type="ARBA" id="ARBA00022692"/>
    </source>
</evidence>
<proteinExistence type="predicted"/>
<feature type="domain" description="HAMP" evidence="17">
    <location>
        <begin position="174"/>
        <end position="226"/>
    </location>
</feature>
<dbReference type="Proteomes" id="UP000244173">
    <property type="component" value="Chromosome"/>
</dbReference>
<dbReference type="GO" id="GO:0000155">
    <property type="term" value="F:phosphorelay sensor kinase activity"/>
    <property type="evidence" value="ECO:0007669"/>
    <property type="project" value="InterPro"/>
</dbReference>
<keyword evidence="10" id="KW-0418">Kinase</keyword>
<dbReference type="PANTHER" id="PTHR44936">
    <property type="entry name" value="SENSOR PROTEIN CREC"/>
    <property type="match status" value="1"/>
</dbReference>
<keyword evidence="9" id="KW-0547">Nucleotide-binding</keyword>
<dbReference type="InterPro" id="IPR038421">
    <property type="entry name" value="RisS_PPD_sf"/>
</dbReference>
<dbReference type="Gene3D" id="3.30.565.10">
    <property type="entry name" value="Histidine kinase-like ATPase, C-terminal domain"/>
    <property type="match status" value="1"/>
</dbReference>
<dbReference type="AlphaFoldDB" id="A0A2S0P6L7"/>
<dbReference type="Gene3D" id="1.10.287.130">
    <property type="match status" value="1"/>
</dbReference>
<dbReference type="InterPro" id="IPR003661">
    <property type="entry name" value="HisK_dim/P_dom"/>
</dbReference>
<keyword evidence="4" id="KW-1003">Cell membrane</keyword>
<dbReference type="EMBL" id="CP028519">
    <property type="protein sequence ID" value="AVY93049.1"/>
    <property type="molecule type" value="Genomic_DNA"/>
</dbReference>
<feature type="domain" description="Histidine kinase" evidence="16">
    <location>
        <begin position="234"/>
        <end position="432"/>
    </location>
</feature>
<dbReference type="CDD" id="cd06225">
    <property type="entry name" value="HAMP"/>
    <property type="match status" value="1"/>
</dbReference>
<protein>
    <recommendedName>
        <fullName evidence="3">histidine kinase</fullName>
        <ecNumber evidence="3">2.7.13.3</ecNumber>
    </recommendedName>
</protein>
<evidence type="ECO:0000256" key="9">
    <source>
        <dbReference type="ARBA" id="ARBA00022741"/>
    </source>
</evidence>
<evidence type="ECO:0000256" key="11">
    <source>
        <dbReference type="ARBA" id="ARBA00022840"/>
    </source>
</evidence>
<dbReference type="GO" id="GO:0005524">
    <property type="term" value="F:ATP binding"/>
    <property type="evidence" value="ECO:0007669"/>
    <property type="project" value="UniProtKB-KW"/>
</dbReference>
<dbReference type="Pfam" id="PF02518">
    <property type="entry name" value="HATPase_c"/>
    <property type="match status" value="1"/>
</dbReference>
<evidence type="ECO:0000256" key="13">
    <source>
        <dbReference type="ARBA" id="ARBA00023012"/>
    </source>
</evidence>
<evidence type="ECO:0000256" key="5">
    <source>
        <dbReference type="ARBA" id="ARBA00022519"/>
    </source>
</evidence>
<keyword evidence="11" id="KW-0067">ATP-binding</keyword>
<evidence type="ECO:0000313" key="19">
    <source>
        <dbReference type="Proteomes" id="UP000244173"/>
    </source>
</evidence>
<dbReference type="InterPro" id="IPR003594">
    <property type="entry name" value="HATPase_dom"/>
</dbReference>
<accession>A0A2S0P6L7</accession>
<dbReference type="SMART" id="SM00388">
    <property type="entry name" value="HisKA"/>
    <property type="match status" value="1"/>
</dbReference>
<keyword evidence="14 15" id="KW-0472">Membrane</keyword>
<dbReference type="CDD" id="cd00082">
    <property type="entry name" value="HisKA"/>
    <property type="match status" value="1"/>
</dbReference>
<keyword evidence="7" id="KW-0808">Transferase</keyword>
<dbReference type="InterPro" id="IPR050980">
    <property type="entry name" value="2C_sensor_his_kinase"/>
</dbReference>
<dbReference type="CDD" id="cd00075">
    <property type="entry name" value="HATPase"/>
    <property type="match status" value="1"/>
</dbReference>
<dbReference type="KEGG" id="maer:DAI18_02565"/>
<evidence type="ECO:0000256" key="14">
    <source>
        <dbReference type="ARBA" id="ARBA00023136"/>
    </source>
</evidence>
<organism evidence="18 19">
    <name type="scientific">Microvirgula aerodenitrificans</name>
    <dbReference type="NCBI Taxonomy" id="57480"/>
    <lineage>
        <taxon>Bacteria</taxon>
        <taxon>Pseudomonadati</taxon>
        <taxon>Pseudomonadota</taxon>
        <taxon>Betaproteobacteria</taxon>
        <taxon>Neisseriales</taxon>
        <taxon>Aquaspirillaceae</taxon>
        <taxon>Microvirgula</taxon>
    </lineage>
</organism>
<evidence type="ECO:0000256" key="4">
    <source>
        <dbReference type="ARBA" id="ARBA00022475"/>
    </source>
</evidence>
<keyword evidence="8 15" id="KW-0812">Transmembrane</keyword>
<keyword evidence="19" id="KW-1185">Reference proteome</keyword>
<dbReference type="RefSeq" id="WP_028500480.1">
    <property type="nucleotide sequence ID" value="NZ_CP028519.1"/>
</dbReference>
<dbReference type="Gene3D" id="6.10.340.10">
    <property type="match status" value="1"/>
</dbReference>
<dbReference type="SMART" id="SM00304">
    <property type="entry name" value="HAMP"/>
    <property type="match status" value="1"/>
</dbReference>
<dbReference type="InterPro" id="IPR003660">
    <property type="entry name" value="HAMP_dom"/>
</dbReference>
<dbReference type="InterPro" id="IPR004358">
    <property type="entry name" value="Sig_transdc_His_kin-like_C"/>
</dbReference>
<dbReference type="InterPro" id="IPR005467">
    <property type="entry name" value="His_kinase_dom"/>
</dbReference>
<evidence type="ECO:0000256" key="15">
    <source>
        <dbReference type="SAM" id="Phobius"/>
    </source>
</evidence>
<evidence type="ECO:0000256" key="2">
    <source>
        <dbReference type="ARBA" id="ARBA00004429"/>
    </source>
</evidence>
<dbReference type="GO" id="GO:0005886">
    <property type="term" value="C:plasma membrane"/>
    <property type="evidence" value="ECO:0007669"/>
    <property type="project" value="UniProtKB-SubCell"/>
</dbReference>
<feature type="transmembrane region" description="Helical" evidence="15">
    <location>
        <begin position="154"/>
        <end position="174"/>
    </location>
</feature>
<keyword evidence="13" id="KW-0902">Two-component regulatory system</keyword>
<dbReference type="PROSITE" id="PS50109">
    <property type="entry name" value="HIS_KIN"/>
    <property type="match status" value="1"/>
</dbReference>
<dbReference type="PROSITE" id="PS50885">
    <property type="entry name" value="HAMP"/>
    <property type="match status" value="1"/>
</dbReference>
<evidence type="ECO:0000256" key="3">
    <source>
        <dbReference type="ARBA" id="ARBA00012438"/>
    </source>
</evidence>
<dbReference type="SUPFAM" id="SSF47384">
    <property type="entry name" value="Homodimeric domain of signal transducing histidine kinase"/>
    <property type="match status" value="1"/>
</dbReference>
<feature type="transmembrane region" description="Helical" evidence="15">
    <location>
        <begin position="12"/>
        <end position="33"/>
    </location>
</feature>
<evidence type="ECO:0000313" key="18">
    <source>
        <dbReference type="EMBL" id="AVY93049.1"/>
    </source>
</evidence>
<comment type="subcellular location">
    <subcellularLocation>
        <location evidence="2">Cell inner membrane</location>
        <topology evidence="2">Multi-pass membrane protein</topology>
    </subcellularLocation>
</comment>
<evidence type="ECO:0000256" key="12">
    <source>
        <dbReference type="ARBA" id="ARBA00022989"/>
    </source>
</evidence>
<reference evidence="18 19" key="1">
    <citation type="submission" date="2018-04" db="EMBL/GenBank/DDBJ databases">
        <title>Denitrifier Microvirgula.</title>
        <authorList>
            <person name="Anderson E."/>
            <person name="Jang J."/>
            <person name="Ishii S."/>
        </authorList>
    </citation>
    <scope>NUCLEOTIDE SEQUENCE [LARGE SCALE GENOMIC DNA]</scope>
    <source>
        <strain evidence="18 19">BE2.4</strain>
    </source>
</reference>
<evidence type="ECO:0000256" key="7">
    <source>
        <dbReference type="ARBA" id="ARBA00022679"/>
    </source>
</evidence>
<gene>
    <name evidence="18" type="ORF">DAI18_02565</name>
</gene>
<keyword evidence="6" id="KW-0597">Phosphoprotein</keyword>
<dbReference type="STRING" id="1122240.GCA_000620105_03728"/>
<evidence type="ECO:0000256" key="10">
    <source>
        <dbReference type="ARBA" id="ARBA00022777"/>
    </source>
</evidence>
<name>A0A2S0P6L7_9NEIS</name>
<dbReference type="Pfam" id="PF00672">
    <property type="entry name" value="HAMP"/>
    <property type="match status" value="1"/>
</dbReference>
<dbReference type="SMART" id="SM00387">
    <property type="entry name" value="HATPase_c"/>
    <property type="match status" value="1"/>
</dbReference>
<evidence type="ECO:0000256" key="1">
    <source>
        <dbReference type="ARBA" id="ARBA00000085"/>
    </source>
</evidence>
<sequence length="453" mass="50172">MRLVPRSLFGRFAWLLLGTVLLSQLVAVLIFGASRERLIAQQTAEQIFDVLADAEQQLEGLPVAARDRFLDAYNHPGGINLVPADGLMPPELTPSTREQRSIMQALAAGGLVIDDARVERDPVNELWLAVTILDKPYWLILPLGRLHSEVGSTWPLTIVAFLAIVLFAASWMAWRMSLPLAQLHRAAARLERGETPEPLVESGPDEFRLLSRQFNRTVQALHELEGDRRIMLAGVSHDLRTPLTRMRLSVEMMDEAWLRDGMLTDLSDIERILKQFSDYARGEPDEALERIDLYLFARDVVEPYQRDGKPVSLDDNHPLLDIPIRPVAVRRLLGNLIDNALRYGQPPVTVRVHQTDGCLWLQVHDGGSGFPDEATARLLRPFTRGEAARTADGGSGLGLAMVKRIADAHAARLAFLKDTDGFSVGVGFPLPAAKPARKVISALAERRKGAAEG</sequence>
<dbReference type="PANTHER" id="PTHR44936:SF5">
    <property type="entry name" value="SENSOR HISTIDINE KINASE ENVZ"/>
    <property type="match status" value="1"/>
</dbReference>
<evidence type="ECO:0000259" key="17">
    <source>
        <dbReference type="PROSITE" id="PS50885"/>
    </source>
</evidence>
<evidence type="ECO:0000256" key="6">
    <source>
        <dbReference type="ARBA" id="ARBA00022553"/>
    </source>
</evidence>
<evidence type="ECO:0000259" key="16">
    <source>
        <dbReference type="PROSITE" id="PS50109"/>
    </source>
</evidence>
<dbReference type="PRINTS" id="PR00344">
    <property type="entry name" value="BCTRLSENSOR"/>
</dbReference>
<comment type="catalytic activity">
    <reaction evidence="1">
        <text>ATP + protein L-histidine = ADP + protein N-phospho-L-histidine.</text>
        <dbReference type="EC" id="2.7.13.3"/>
    </reaction>
</comment>
<dbReference type="InterPro" id="IPR036890">
    <property type="entry name" value="HATPase_C_sf"/>
</dbReference>
<dbReference type="OrthoDB" id="9804645at2"/>
<dbReference type="InterPro" id="IPR036097">
    <property type="entry name" value="HisK_dim/P_sf"/>
</dbReference>
<keyword evidence="5" id="KW-0997">Cell inner membrane</keyword>
<dbReference type="EC" id="2.7.13.3" evidence="3"/>